<dbReference type="Gene3D" id="1.20.1280.50">
    <property type="match status" value="1"/>
</dbReference>
<dbReference type="InterPro" id="IPR001810">
    <property type="entry name" value="F-box_dom"/>
</dbReference>
<dbReference type="AlphaFoldDB" id="A0A4U1FLK1"/>
<protein>
    <recommendedName>
        <fullName evidence="8">F-box domain-containing protein</fullName>
    </recommendedName>
</protein>
<dbReference type="InterPro" id="IPR007397">
    <property type="entry name" value="F-box-assoc_dom"/>
</dbReference>
<evidence type="ECO:0000256" key="3">
    <source>
        <dbReference type="SAM" id="MobiDB-lite"/>
    </source>
</evidence>
<dbReference type="PANTHER" id="PTHR12125:SF9">
    <property type="entry name" value="F-BOX ONLY PROTEIN 27"/>
    <property type="match status" value="1"/>
</dbReference>
<dbReference type="PANTHER" id="PTHR12125">
    <property type="entry name" value="F-BOX ONLY PROTEIN 6-LIKE PROTEIN"/>
    <property type="match status" value="1"/>
</dbReference>
<evidence type="ECO:0000259" key="4">
    <source>
        <dbReference type="PROSITE" id="PS50181"/>
    </source>
</evidence>
<feature type="domain" description="F-box" evidence="4">
    <location>
        <begin position="23"/>
        <end position="70"/>
    </location>
</feature>
<dbReference type="FunFam" id="2.60.120.260:FF:000012">
    <property type="entry name" value="F-box only protein 2"/>
    <property type="match status" value="1"/>
</dbReference>
<dbReference type="GO" id="GO:0031146">
    <property type="term" value="P:SCF-dependent proteasomal ubiquitin-dependent protein catabolic process"/>
    <property type="evidence" value="ECO:0007669"/>
    <property type="project" value="TreeGrafter"/>
</dbReference>
<accession>A0A4U1FLK1</accession>
<dbReference type="Pfam" id="PF04300">
    <property type="entry name" value="FBA"/>
    <property type="match status" value="1"/>
</dbReference>
<feature type="non-terminal residue" evidence="6">
    <location>
        <position position="288"/>
    </location>
</feature>
<dbReference type="InterPro" id="IPR036047">
    <property type="entry name" value="F-box-like_dom_sf"/>
</dbReference>
<dbReference type="SUPFAM" id="SSF49785">
    <property type="entry name" value="Galactose-binding domain-like"/>
    <property type="match status" value="1"/>
</dbReference>
<reference evidence="7" key="1">
    <citation type="journal article" date="2019" name="IScience">
        <title>Narwhal Genome Reveals Long-Term Low Genetic Diversity despite Current Large Abundance Size.</title>
        <authorList>
            <person name="Westbury M.V."/>
            <person name="Petersen B."/>
            <person name="Garde E."/>
            <person name="Heide-Jorgensen M.P."/>
            <person name="Lorenzen E.D."/>
        </authorList>
    </citation>
    <scope>NUCLEOTIDE SEQUENCE [LARGE SCALE GENOMIC DNA]</scope>
</reference>
<comment type="pathway">
    <text evidence="1">Protein modification; protein ubiquitination.</text>
</comment>
<dbReference type="PROSITE" id="PS51114">
    <property type="entry name" value="FBA"/>
    <property type="match status" value="1"/>
</dbReference>
<dbReference type="GO" id="GO:0006516">
    <property type="term" value="P:glycoprotein catabolic process"/>
    <property type="evidence" value="ECO:0007669"/>
    <property type="project" value="TreeGrafter"/>
</dbReference>
<organism evidence="6 7">
    <name type="scientific">Monodon monoceros</name>
    <name type="common">Narwhal</name>
    <name type="synonym">Ceratodon monodon</name>
    <dbReference type="NCBI Taxonomy" id="40151"/>
    <lineage>
        <taxon>Eukaryota</taxon>
        <taxon>Metazoa</taxon>
        <taxon>Chordata</taxon>
        <taxon>Craniata</taxon>
        <taxon>Vertebrata</taxon>
        <taxon>Euteleostomi</taxon>
        <taxon>Mammalia</taxon>
        <taxon>Eutheria</taxon>
        <taxon>Laurasiatheria</taxon>
        <taxon>Artiodactyla</taxon>
        <taxon>Whippomorpha</taxon>
        <taxon>Cetacea</taxon>
        <taxon>Odontoceti</taxon>
        <taxon>Monodontidae</taxon>
        <taxon>Monodon</taxon>
    </lineage>
</organism>
<dbReference type="EMBL" id="RWIC01000063">
    <property type="protein sequence ID" value="TKC50981.1"/>
    <property type="molecule type" value="Genomic_DNA"/>
</dbReference>
<dbReference type="PROSITE" id="PS50181">
    <property type="entry name" value="FBOX"/>
    <property type="match status" value="1"/>
</dbReference>
<dbReference type="Pfam" id="PF12937">
    <property type="entry name" value="F-box-like"/>
    <property type="match status" value="1"/>
</dbReference>
<evidence type="ECO:0008006" key="8">
    <source>
        <dbReference type="Google" id="ProtNLM"/>
    </source>
</evidence>
<dbReference type="InterPro" id="IPR039752">
    <property type="entry name" value="F-box_only"/>
</dbReference>
<dbReference type="Proteomes" id="UP000308365">
    <property type="component" value="Unassembled WGS sequence"/>
</dbReference>
<comment type="caution">
    <text evidence="6">The sequence shown here is derived from an EMBL/GenBank/DDBJ whole genome shotgun (WGS) entry which is preliminary data.</text>
</comment>
<evidence type="ECO:0000256" key="2">
    <source>
        <dbReference type="ARBA" id="ARBA00022786"/>
    </source>
</evidence>
<gene>
    <name evidence="6" type="ORF">EI555_001293</name>
</gene>
<dbReference type="GO" id="GO:0005737">
    <property type="term" value="C:cytoplasm"/>
    <property type="evidence" value="ECO:0007669"/>
    <property type="project" value="TreeGrafter"/>
</dbReference>
<dbReference type="InterPro" id="IPR008979">
    <property type="entry name" value="Galactose-bd-like_sf"/>
</dbReference>
<name>A0A4U1FLK1_MONMO</name>
<dbReference type="GO" id="GO:0019005">
    <property type="term" value="C:SCF ubiquitin ligase complex"/>
    <property type="evidence" value="ECO:0007669"/>
    <property type="project" value="TreeGrafter"/>
</dbReference>
<evidence type="ECO:0000313" key="6">
    <source>
        <dbReference type="EMBL" id="TKC50981.1"/>
    </source>
</evidence>
<evidence type="ECO:0000259" key="5">
    <source>
        <dbReference type="PROSITE" id="PS51114"/>
    </source>
</evidence>
<proteinExistence type="predicted"/>
<evidence type="ECO:0000313" key="7">
    <source>
        <dbReference type="Proteomes" id="UP000308365"/>
    </source>
</evidence>
<evidence type="ECO:0000256" key="1">
    <source>
        <dbReference type="ARBA" id="ARBA00004906"/>
    </source>
</evidence>
<sequence length="288" mass="32607">MYTSAARGLPAGVPAQDPEPKEALGLGQLSSELLVMVLSHVPQHTLLGHCRQGCRHWHDLVDCQALWLRILARGHATLPCVLGRFCESTPIGRNLLPNPSGEAFLKWTVPTGGDAWGAEENWEVTPRACIQTSFLWCQKKQVSDLEEEGLWPELLDTGKPEIFVSASDWWTDQQYTDSLYGLTVQPLDANQAVLHHSFPWSSPIQQCRKSFSFEASHVFSNRKKVVRFVSFEHLVRDIDFWSEQYGVYLSHSSVINLIPVAEKIPAPNFLWFQDWDQDSELKAKLAQK</sequence>
<dbReference type="FunFam" id="1.20.1280.50:FF:000002">
    <property type="entry name" value="F-box only protein 44"/>
    <property type="match status" value="1"/>
</dbReference>
<dbReference type="SMART" id="SM01198">
    <property type="entry name" value="FBA"/>
    <property type="match status" value="1"/>
</dbReference>
<feature type="domain" description="FBA" evidence="5">
    <location>
        <begin position="85"/>
        <end position="258"/>
    </location>
</feature>
<dbReference type="Gene3D" id="2.60.120.260">
    <property type="entry name" value="Galactose-binding domain-like"/>
    <property type="match status" value="1"/>
</dbReference>
<dbReference type="GO" id="GO:0036503">
    <property type="term" value="P:ERAD pathway"/>
    <property type="evidence" value="ECO:0007669"/>
    <property type="project" value="TreeGrafter"/>
</dbReference>
<feature type="region of interest" description="Disordered" evidence="3">
    <location>
        <begin position="1"/>
        <end position="22"/>
    </location>
</feature>
<keyword evidence="2" id="KW-0833">Ubl conjugation pathway</keyword>
<dbReference type="GO" id="GO:0061630">
    <property type="term" value="F:ubiquitin protein ligase activity"/>
    <property type="evidence" value="ECO:0007669"/>
    <property type="project" value="TreeGrafter"/>
</dbReference>
<dbReference type="SUPFAM" id="SSF81383">
    <property type="entry name" value="F-box domain"/>
    <property type="match status" value="1"/>
</dbReference>